<organism evidence="18">
    <name type="scientific">Notodromas monacha</name>
    <dbReference type="NCBI Taxonomy" id="399045"/>
    <lineage>
        <taxon>Eukaryota</taxon>
        <taxon>Metazoa</taxon>
        <taxon>Ecdysozoa</taxon>
        <taxon>Arthropoda</taxon>
        <taxon>Crustacea</taxon>
        <taxon>Oligostraca</taxon>
        <taxon>Ostracoda</taxon>
        <taxon>Podocopa</taxon>
        <taxon>Podocopida</taxon>
        <taxon>Cypridocopina</taxon>
        <taxon>Cypridoidea</taxon>
        <taxon>Cyprididae</taxon>
        <taxon>Notodromas</taxon>
    </lineage>
</organism>
<dbReference type="Proteomes" id="UP000678499">
    <property type="component" value="Unassembled WGS sequence"/>
</dbReference>
<evidence type="ECO:0000256" key="11">
    <source>
        <dbReference type="ARBA" id="ARBA00022990"/>
    </source>
</evidence>
<dbReference type="EMBL" id="OA883231">
    <property type="protein sequence ID" value="CAD7278319.1"/>
    <property type="molecule type" value="Genomic_DNA"/>
</dbReference>
<accession>A0A7R9GEV6</accession>
<name>A0A7R9GEV6_9CRUS</name>
<evidence type="ECO:0000256" key="10">
    <source>
        <dbReference type="ARBA" id="ARBA00022989"/>
    </source>
</evidence>
<keyword evidence="11" id="KW-0007">Acetylation</keyword>
<evidence type="ECO:0000256" key="9">
    <source>
        <dbReference type="ARBA" id="ARBA00022824"/>
    </source>
</evidence>
<feature type="transmembrane region" description="Helical" evidence="17">
    <location>
        <begin position="129"/>
        <end position="149"/>
    </location>
</feature>
<dbReference type="GO" id="GO:0005789">
    <property type="term" value="C:endoplasmic reticulum membrane"/>
    <property type="evidence" value="ECO:0007669"/>
    <property type="project" value="UniProtKB-SubCell"/>
</dbReference>
<keyword evidence="7 17" id="KW-0812">Transmembrane</keyword>
<comment type="function">
    <text evidence="1">Conjugation of reduced glutathione to a wide number of exogenous and endogenous hydrophobic electrophiles.</text>
</comment>
<dbReference type="InterPro" id="IPR023352">
    <property type="entry name" value="MAPEG-like_dom_sf"/>
</dbReference>
<dbReference type="OrthoDB" id="193139at2759"/>
<sequence length="150" mass="16898">MGFSAIDYEGELFSCFAFHAALVILKVLLMVPLTARQRFAKAVFSNAEDARLHPKGKVSLVDPDVERVRRAHLNDLENIPFFVLIGWFYLMTNPSLVIAKNMFRLFTVCRYLHTFVYAVVPLPQPARGIAFFGAFLVIVVMTVSVLLAAF</sequence>
<keyword evidence="12" id="KW-0496">Mitochondrion</keyword>
<evidence type="ECO:0000256" key="1">
    <source>
        <dbReference type="ARBA" id="ARBA00003701"/>
    </source>
</evidence>
<feature type="transmembrane region" description="Helical" evidence="17">
    <location>
        <begin position="12"/>
        <end position="35"/>
    </location>
</feature>
<dbReference type="GO" id="GO:0005741">
    <property type="term" value="C:mitochondrial outer membrane"/>
    <property type="evidence" value="ECO:0007669"/>
    <property type="project" value="UniProtKB-SubCell"/>
</dbReference>
<evidence type="ECO:0000256" key="16">
    <source>
        <dbReference type="ARBA" id="ARBA00049385"/>
    </source>
</evidence>
<evidence type="ECO:0000256" key="8">
    <source>
        <dbReference type="ARBA" id="ARBA00022787"/>
    </source>
</evidence>
<dbReference type="InterPro" id="IPR040162">
    <property type="entry name" value="MGST1-like"/>
</dbReference>
<comment type="similarity">
    <text evidence="4">Belongs to the MAPEG family.</text>
</comment>
<comment type="catalytic activity">
    <reaction evidence="16">
        <text>RX + glutathione = an S-substituted glutathione + a halide anion + H(+)</text>
        <dbReference type="Rhea" id="RHEA:16437"/>
        <dbReference type="ChEBI" id="CHEBI:15378"/>
        <dbReference type="ChEBI" id="CHEBI:16042"/>
        <dbReference type="ChEBI" id="CHEBI:17792"/>
        <dbReference type="ChEBI" id="CHEBI:57925"/>
        <dbReference type="ChEBI" id="CHEBI:90779"/>
        <dbReference type="EC" id="2.5.1.18"/>
    </reaction>
    <physiologicalReaction direction="left-to-right" evidence="16">
        <dbReference type="Rhea" id="RHEA:16438"/>
    </physiologicalReaction>
</comment>
<keyword evidence="6" id="KW-0808">Transferase</keyword>
<dbReference type="EMBL" id="CAJPEX010001194">
    <property type="protein sequence ID" value="CAG0918471.1"/>
    <property type="molecule type" value="Genomic_DNA"/>
</dbReference>
<keyword evidence="8" id="KW-1000">Mitochondrion outer membrane</keyword>
<dbReference type="FunFam" id="1.20.120.550:FF:000002">
    <property type="entry name" value="Microsomal glutathione S-transferase 1"/>
    <property type="match status" value="1"/>
</dbReference>
<dbReference type="EC" id="2.5.1.18" evidence="5"/>
<keyword evidence="9" id="KW-0256">Endoplasmic reticulum</keyword>
<dbReference type="PANTHER" id="PTHR10689:SF6">
    <property type="entry name" value="MICROSOMAL GLUTATHIONE S-TRANSFERASE 1"/>
    <property type="match status" value="1"/>
</dbReference>
<evidence type="ECO:0000256" key="4">
    <source>
        <dbReference type="ARBA" id="ARBA00010459"/>
    </source>
</evidence>
<keyword evidence="19" id="KW-1185">Reference proteome</keyword>
<proteinExistence type="inferred from homology"/>
<comment type="subcellular location">
    <subcellularLocation>
        <location evidence="3">Endoplasmic reticulum membrane</location>
        <topology evidence="3">Multi-pass membrane protein</topology>
    </subcellularLocation>
    <subcellularLocation>
        <location evidence="2">Mitochondrion outer membrane</location>
    </subcellularLocation>
</comment>
<evidence type="ECO:0000256" key="14">
    <source>
        <dbReference type="ARBA" id="ARBA00038540"/>
    </source>
</evidence>
<evidence type="ECO:0000313" key="19">
    <source>
        <dbReference type="Proteomes" id="UP000678499"/>
    </source>
</evidence>
<evidence type="ECO:0000256" key="6">
    <source>
        <dbReference type="ARBA" id="ARBA00022679"/>
    </source>
</evidence>
<dbReference type="InterPro" id="IPR001129">
    <property type="entry name" value="Membr-assoc_MAPEG"/>
</dbReference>
<protein>
    <recommendedName>
        <fullName evidence="15">Microsomal glutathione S-transferase 1</fullName>
        <ecNumber evidence="5">2.5.1.18</ecNumber>
    </recommendedName>
</protein>
<evidence type="ECO:0000256" key="15">
    <source>
        <dbReference type="ARBA" id="ARBA00039397"/>
    </source>
</evidence>
<evidence type="ECO:0000256" key="13">
    <source>
        <dbReference type="ARBA" id="ARBA00023136"/>
    </source>
</evidence>
<comment type="subunit">
    <text evidence="14">Homotrimer; The trimer binds only one molecule of glutathione.</text>
</comment>
<dbReference type="GO" id="GO:0004364">
    <property type="term" value="F:glutathione transferase activity"/>
    <property type="evidence" value="ECO:0007669"/>
    <property type="project" value="UniProtKB-EC"/>
</dbReference>
<dbReference type="AlphaFoldDB" id="A0A7R9GEV6"/>
<keyword evidence="13 17" id="KW-0472">Membrane</keyword>
<evidence type="ECO:0000256" key="7">
    <source>
        <dbReference type="ARBA" id="ARBA00022692"/>
    </source>
</evidence>
<dbReference type="SUPFAM" id="SSF161084">
    <property type="entry name" value="MAPEG domain-like"/>
    <property type="match status" value="1"/>
</dbReference>
<evidence type="ECO:0000256" key="3">
    <source>
        <dbReference type="ARBA" id="ARBA00004477"/>
    </source>
</evidence>
<gene>
    <name evidence="18" type="ORF">NMOB1V02_LOCUS6027</name>
</gene>
<keyword evidence="10 17" id="KW-1133">Transmembrane helix</keyword>
<dbReference type="Gene3D" id="1.20.120.550">
    <property type="entry name" value="Membrane associated eicosanoid/glutathione metabolism-like domain"/>
    <property type="match status" value="1"/>
</dbReference>
<evidence type="ECO:0000313" key="18">
    <source>
        <dbReference type="EMBL" id="CAD7278319.1"/>
    </source>
</evidence>
<reference evidence="18" key="1">
    <citation type="submission" date="2020-11" db="EMBL/GenBank/DDBJ databases">
        <authorList>
            <person name="Tran Van P."/>
        </authorList>
    </citation>
    <scope>NUCLEOTIDE SEQUENCE</scope>
</reference>
<feature type="transmembrane region" description="Helical" evidence="17">
    <location>
        <begin position="79"/>
        <end position="98"/>
    </location>
</feature>
<evidence type="ECO:0000256" key="12">
    <source>
        <dbReference type="ARBA" id="ARBA00023128"/>
    </source>
</evidence>
<dbReference type="PANTHER" id="PTHR10689">
    <property type="entry name" value="MICROSOMAL GLUTATHIONE S-TRANSFERASE 1"/>
    <property type="match status" value="1"/>
</dbReference>
<evidence type="ECO:0000256" key="17">
    <source>
        <dbReference type="SAM" id="Phobius"/>
    </source>
</evidence>
<evidence type="ECO:0000256" key="2">
    <source>
        <dbReference type="ARBA" id="ARBA00004294"/>
    </source>
</evidence>
<dbReference type="Pfam" id="PF01124">
    <property type="entry name" value="MAPEG"/>
    <property type="match status" value="1"/>
</dbReference>
<evidence type="ECO:0000256" key="5">
    <source>
        <dbReference type="ARBA" id="ARBA00012452"/>
    </source>
</evidence>